<gene>
    <name evidence="1" type="ORF">HBR001_LOCUS1242</name>
</gene>
<protein>
    <recommendedName>
        <fullName evidence="3">CST complex subunit CTC1</fullName>
    </recommendedName>
</protein>
<evidence type="ECO:0000313" key="1">
    <source>
        <dbReference type="EMBL" id="CAI5714432.1"/>
    </source>
</evidence>
<proteinExistence type="predicted"/>
<dbReference type="PANTHER" id="PTHR14944">
    <property type="entry name" value="RPA-RELATED PROTEIN RADX"/>
    <property type="match status" value="1"/>
</dbReference>
<dbReference type="AlphaFoldDB" id="A0AAV0T4A0"/>
<evidence type="ECO:0000313" key="2">
    <source>
        <dbReference type="Proteomes" id="UP001162031"/>
    </source>
</evidence>
<dbReference type="Proteomes" id="UP001162031">
    <property type="component" value="Unassembled WGS sequence"/>
</dbReference>
<dbReference type="EMBL" id="CANTFL010000126">
    <property type="protein sequence ID" value="CAI5714432.1"/>
    <property type="molecule type" value="Genomic_DNA"/>
</dbReference>
<dbReference type="PANTHER" id="PTHR14944:SF2">
    <property type="entry name" value="RPA-RELATED PROTEIN RADX"/>
    <property type="match status" value="1"/>
</dbReference>
<organism evidence="1 2">
    <name type="scientific">Hyaloperonospora brassicae</name>
    <name type="common">Brassica downy mildew</name>
    <name type="synonym">Peronospora brassicae</name>
    <dbReference type="NCBI Taxonomy" id="162125"/>
    <lineage>
        <taxon>Eukaryota</taxon>
        <taxon>Sar</taxon>
        <taxon>Stramenopiles</taxon>
        <taxon>Oomycota</taxon>
        <taxon>Peronosporomycetes</taxon>
        <taxon>Peronosporales</taxon>
        <taxon>Peronosporaceae</taxon>
        <taxon>Hyaloperonospora</taxon>
    </lineage>
</organism>
<reference evidence="1" key="1">
    <citation type="submission" date="2022-12" db="EMBL/GenBank/DDBJ databases">
        <authorList>
            <person name="Webb A."/>
        </authorList>
    </citation>
    <scope>NUCLEOTIDE SEQUENCE</scope>
    <source>
        <strain evidence="1">Hp1</strain>
    </source>
</reference>
<name>A0AAV0T4A0_HYABA</name>
<sequence length="774" mass="86823">MARATPAALTSHGVRRFFDGADHTVPINVQVLGIYRYVIDPALKTQMGSAFHDTRDVFDVLVTDGRYKLKTLLDPACYRLVYTRALRARSILQVHKVKVLRNNAAGRSARSVVVLEKSEVLSLCRTNELTRTAGAPRDEVVLKSDERLEFVSPVHPRDVELLPLMGERVYYLPLRSDHYTLDWACSFTGGEAEDDSPLDELERDWARRYGVPGATDDEGDDSGSHDRLNEVTPSAVVAWNTEPLYCSDLFTPECKSIFTILEVLEKIQHDEMDGSSKTYPPMLGAIRVKSQLINLNDPDVANPFPFAFNAVVVDSAGVFEVLFLGSMCAKYYLSLHEGDLIQFRGYSTMCPQKLQLTLTTSPLIYYGPDSSGSALHVPKRYWKVLQMTKVAPRLLEGSGDISSVPQQTGPCSDSQLRPSWLECSFVTTLNTLRWDKSALGSLHMMYFDFVGVLSNVRKICLGRKRELDDKACRMTVYRWVKMIDSSSPHELVVRVSECSQPAVFRALEAGDTLMITKLQWAVLSGADSNGARIQYATTSEFSVLRVNEAVAPFQSIEECHRTMHFASSVRKHAVIEKDEVTEESNMVTHTETKYCPRNRLPTSAEEFKQVFGLTVCSLSDLSVLLLHSEAYEYRHVGFVGQVRAVIDETDPEKDGPSVLLQLSEKRNMEQMLIVAVTINVLYQRPSIKRSVKTVTLPEALPLMRLLPADVIDNIYVKALSDGARPTRPGSRTLSLSLIEEYLVRSECDYFFSLRLYRDGSGHVTWTVDAILNVP</sequence>
<keyword evidence="2" id="KW-1185">Reference proteome</keyword>
<accession>A0AAV0T4A0</accession>
<evidence type="ECO:0008006" key="3">
    <source>
        <dbReference type="Google" id="ProtNLM"/>
    </source>
</evidence>
<dbReference type="InterPro" id="IPR040893">
    <property type="entry name" value="RADX"/>
</dbReference>
<dbReference type="GO" id="GO:0003697">
    <property type="term" value="F:single-stranded DNA binding"/>
    <property type="evidence" value="ECO:0007669"/>
    <property type="project" value="InterPro"/>
</dbReference>
<comment type="caution">
    <text evidence="1">The sequence shown here is derived from an EMBL/GenBank/DDBJ whole genome shotgun (WGS) entry which is preliminary data.</text>
</comment>